<feature type="compositionally biased region" description="Low complexity" evidence="7">
    <location>
        <begin position="274"/>
        <end position="286"/>
    </location>
</feature>
<evidence type="ECO:0000256" key="2">
    <source>
        <dbReference type="ARBA" id="ARBA00012923"/>
    </source>
</evidence>
<reference evidence="10 11" key="1">
    <citation type="journal article" date="2021" name="Hortic Res">
        <title>Chromosome-scale assembly of the Dendrobium chrysotoxum genome enhances the understanding of orchid evolution.</title>
        <authorList>
            <person name="Zhang Y."/>
            <person name="Zhang G.Q."/>
            <person name="Zhang D."/>
            <person name="Liu X.D."/>
            <person name="Xu X.Y."/>
            <person name="Sun W.H."/>
            <person name="Yu X."/>
            <person name="Zhu X."/>
            <person name="Wang Z.W."/>
            <person name="Zhao X."/>
            <person name="Zhong W.Y."/>
            <person name="Chen H."/>
            <person name="Yin W.L."/>
            <person name="Huang T."/>
            <person name="Niu S.C."/>
            <person name="Liu Z.J."/>
        </authorList>
    </citation>
    <scope>NUCLEOTIDE SEQUENCE [LARGE SCALE GENOMIC DNA]</scope>
    <source>
        <strain evidence="10">Lindl</strain>
    </source>
</reference>
<comment type="similarity">
    <text evidence="1 6">Belongs to the NMT family.</text>
</comment>
<comment type="catalytic activity">
    <reaction evidence="5">
        <text>N-terminal glycyl-[protein] + tetradecanoyl-CoA = N-tetradecanoylglycyl-[protein] + CoA + H(+)</text>
        <dbReference type="Rhea" id="RHEA:15521"/>
        <dbReference type="Rhea" id="RHEA-COMP:12666"/>
        <dbReference type="Rhea" id="RHEA-COMP:12667"/>
        <dbReference type="ChEBI" id="CHEBI:15378"/>
        <dbReference type="ChEBI" id="CHEBI:57287"/>
        <dbReference type="ChEBI" id="CHEBI:57385"/>
        <dbReference type="ChEBI" id="CHEBI:64723"/>
        <dbReference type="ChEBI" id="CHEBI:133050"/>
        <dbReference type="EC" id="2.3.1.97"/>
    </reaction>
</comment>
<comment type="caution">
    <text evidence="10">The sequence shown here is derived from an EMBL/GenBank/DDBJ whole genome shotgun (WGS) entry which is preliminary data.</text>
</comment>
<feature type="compositionally biased region" description="Basic and acidic residues" evidence="7">
    <location>
        <begin position="310"/>
        <end position="321"/>
    </location>
</feature>
<feature type="compositionally biased region" description="Polar residues" evidence="7">
    <location>
        <begin position="322"/>
        <end position="333"/>
    </location>
</feature>
<dbReference type="PANTHER" id="PTHR11377:SF5">
    <property type="entry name" value="GLYCYLPEPTIDE N-TETRADECANOYLTRANSFERASE"/>
    <property type="match status" value="1"/>
</dbReference>
<dbReference type="FunFam" id="3.40.630.30:FF:000042">
    <property type="entry name" value="Glycylpeptide N-tetradecanoyltransferase"/>
    <property type="match status" value="1"/>
</dbReference>
<evidence type="ECO:0000259" key="8">
    <source>
        <dbReference type="Pfam" id="PF01233"/>
    </source>
</evidence>
<evidence type="ECO:0000256" key="7">
    <source>
        <dbReference type="SAM" id="MobiDB-lite"/>
    </source>
</evidence>
<feature type="domain" description="Glycylpeptide N-tetradecanoyltransferase N-terminal" evidence="8">
    <location>
        <begin position="738"/>
        <end position="897"/>
    </location>
</feature>
<dbReference type="AlphaFoldDB" id="A0AAV7G1R2"/>
<dbReference type="GO" id="GO:0005737">
    <property type="term" value="C:cytoplasm"/>
    <property type="evidence" value="ECO:0007669"/>
    <property type="project" value="TreeGrafter"/>
</dbReference>
<keyword evidence="11" id="KW-1185">Reference proteome</keyword>
<feature type="region of interest" description="Disordered" evidence="7">
    <location>
        <begin position="223"/>
        <end position="288"/>
    </location>
</feature>
<name>A0AAV7G1R2_DENCH</name>
<dbReference type="InterPro" id="IPR022677">
    <property type="entry name" value="NMT_C"/>
</dbReference>
<proteinExistence type="inferred from homology"/>
<evidence type="ECO:0000256" key="3">
    <source>
        <dbReference type="ARBA" id="ARBA00022679"/>
    </source>
</evidence>
<evidence type="ECO:0000256" key="6">
    <source>
        <dbReference type="RuleBase" id="RU004178"/>
    </source>
</evidence>
<feature type="region of interest" description="Disordered" evidence="7">
    <location>
        <begin position="722"/>
        <end position="747"/>
    </location>
</feature>
<dbReference type="Pfam" id="PF02799">
    <property type="entry name" value="NMT_C"/>
    <property type="match status" value="1"/>
</dbReference>
<dbReference type="InterPro" id="IPR022676">
    <property type="entry name" value="NMT_N"/>
</dbReference>
<feature type="region of interest" description="Disordered" evidence="7">
    <location>
        <begin position="310"/>
        <end position="333"/>
    </location>
</feature>
<gene>
    <name evidence="10" type="ORF">IEQ34_020928</name>
</gene>
<organism evidence="10 11">
    <name type="scientific">Dendrobium chrysotoxum</name>
    <name type="common">Orchid</name>
    <dbReference type="NCBI Taxonomy" id="161865"/>
    <lineage>
        <taxon>Eukaryota</taxon>
        <taxon>Viridiplantae</taxon>
        <taxon>Streptophyta</taxon>
        <taxon>Embryophyta</taxon>
        <taxon>Tracheophyta</taxon>
        <taxon>Spermatophyta</taxon>
        <taxon>Magnoliopsida</taxon>
        <taxon>Liliopsida</taxon>
        <taxon>Asparagales</taxon>
        <taxon>Orchidaceae</taxon>
        <taxon>Epidendroideae</taxon>
        <taxon>Malaxideae</taxon>
        <taxon>Dendrobiinae</taxon>
        <taxon>Dendrobium</taxon>
    </lineage>
</organism>
<dbReference type="InterPro" id="IPR000903">
    <property type="entry name" value="NMT"/>
</dbReference>
<dbReference type="Gene3D" id="3.40.630.170">
    <property type="match status" value="1"/>
</dbReference>
<dbReference type="FunFam" id="3.40.630.170:FF:000002">
    <property type="entry name" value="Glycylpeptide N-tetradecanoyltransferase"/>
    <property type="match status" value="1"/>
</dbReference>
<evidence type="ECO:0000313" key="10">
    <source>
        <dbReference type="EMBL" id="KAH0450236.1"/>
    </source>
</evidence>
<dbReference type="Pfam" id="PF01233">
    <property type="entry name" value="NMT"/>
    <property type="match status" value="1"/>
</dbReference>
<sequence>MVVGKLITRWSPWAPPPVPKQRYLVRLHVARLEGFSVATAGESRAVVALGVRWRGPPKGRGIPYLHRRRRESRSGGVSGEAAVGITGDVEWIRSEENEFEKVCCFSGGGGRGPFSLWEISFSVLFGSGALGKEGRERKLLEVGTAVINLGQWAWDFHVQKQCGGLEGKESHFNAQRKQFPITVNKDNLTAKVTLHVDVSFTEIETPKEILQVATYEDQLVKGTQQEEGLDSSDGFATDDPCSSSDVDMDVSQLLPIAQNEEKTIRSKSRRKSSSSHSSSSNSGNSSPELQLLSVSKHRFLPWGSKSRTKNISEEKINKETQDSSSPVNNLTNGILSIDRPEFKENDDPIGKWESKEFISRDKRTKLKAQSFFASIDQRDESADGESACTALVAVIANALHSRGANMLTRYEFDSLIREGSSEWRRLCDNASYIERFPNKHFDLDTILEAKINSTSVLQEKSFIGFFQPESFESLQGAMSFDDIWNAISNDVEGVPKIYIISWNDHFFVLMLESEAYYIIDTLGERLLEGFKQAYMLRFDESTQIYKLPLMEDDKVKAENEEFEELISSGKDCCREFIKRFFAAIPVREELELLEKGKGNANTVLHQRSLKALTCSSNGAQLHTDVATMYIRVFICTVSQEDKEKEEMEEEHAIDSIIHSIKVVDEGGESSSGNSGDDHNQTNPVSNPSPAAVADPPSIDAIAHKIKESLSLTKQHRFWETQPVGQFKDQGDSSIPDGPIEPPTPVSDVKKEPYNLPSLYEWTTCDIDDDATATEVYNLLTSNYVEDDENMFRFNYSKEFLRWALRPPGYFKSWHIGVRVKANKKLVAFITGVPARICVRKDVVLMAEVNFLCVHKKLRSKRLAPVLIKEVTRRIHLEDIWQAAYTAGVVLPTPIATCQYWHRSLNPKKLIDVGFSRLGARMTMSRTIRLFKLPALPATPGFRKMELRDVPAVMRLLRDYLSRFVVAPSFDEMDVEHWLLPRENVVDSYLVESPENHEITDFCSFYTLPSMILNNSNYSTLKAAYSFYNVATKTPLLQLMNDALIVAKQKDYDVFNALDVMENESFLKDLKFGPGDGMLHYYLYNYRLRYAIKPSELGLVLL</sequence>
<evidence type="ECO:0000259" key="9">
    <source>
        <dbReference type="Pfam" id="PF02799"/>
    </source>
</evidence>
<dbReference type="EC" id="2.3.1.97" evidence="2 5"/>
<keyword evidence="4 5" id="KW-0012">Acyltransferase</keyword>
<dbReference type="GO" id="GO:0004379">
    <property type="term" value="F:glycylpeptide N-tetradecanoyltransferase activity"/>
    <property type="evidence" value="ECO:0007669"/>
    <property type="project" value="UniProtKB-EC"/>
</dbReference>
<dbReference type="InterPro" id="IPR022678">
    <property type="entry name" value="NMT_CS"/>
</dbReference>
<dbReference type="EMBL" id="JAGFBR010000018">
    <property type="protein sequence ID" value="KAH0450236.1"/>
    <property type="molecule type" value="Genomic_DNA"/>
</dbReference>
<dbReference type="PANTHER" id="PTHR11377">
    <property type="entry name" value="N-MYRISTOYL TRANSFERASE"/>
    <property type="match status" value="1"/>
</dbReference>
<dbReference type="PROSITE" id="PS00975">
    <property type="entry name" value="NMT_1"/>
    <property type="match status" value="1"/>
</dbReference>
<accession>A0AAV7G1R2</accession>
<evidence type="ECO:0000256" key="4">
    <source>
        <dbReference type="ARBA" id="ARBA00023315"/>
    </source>
</evidence>
<comment type="function">
    <text evidence="5">Adds a myristoyl group to the N-terminal glycine residue of certain cellular proteins.</text>
</comment>
<dbReference type="Proteomes" id="UP000775213">
    <property type="component" value="Unassembled WGS sequence"/>
</dbReference>
<evidence type="ECO:0000313" key="11">
    <source>
        <dbReference type="Proteomes" id="UP000775213"/>
    </source>
</evidence>
<protein>
    <recommendedName>
        <fullName evidence="2 5">Glycylpeptide N-tetradecanoyltransferase</fullName>
        <ecNumber evidence="2 5">2.3.1.97</ecNumber>
    </recommendedName>
</protein>
<feature type="domain" description="Glycylpeptide N-tetradecanoyltransferase C-terminal" evidence="9">
    <location>
        <begin position="911"/>
        <end position="1094"/>
    </location>
</feature>
<dbReference type="PROSITE" id="PS00976">
    <property type="entry name" value="NMT_2"/>
    <property type="match status" value="1"/>
</dbReference>
<dbReference type="InterPro" id="IPR016181">
    <property type="entry name" value="Acyl_CoA_acyltransferase"/>
</dbReference>
<dbReference type="SUPFAM" id="SSF55729">
    <property type="entry name" value="Acyl-CoA N-acyltransferases (Nat)"/>
    <property type="match status" value="2"/>
</dbReference>
<keyword evidence="3 5" id="KW-0808">Transferase</keyword>
<evidence type="ECO:0000256" key="1">
    <source>
        <dbReference type="ARBA" id="ARBA00009469"/>
    </source>
</evidence>
<feature type="region of interest" description="Disordered" evidence="7">
    <location>
        <begin position="665"/>
        <end position="695"/>
    </location>
</feature>
<evidence type="ECO:0000256" key="5">
    <source>
        <dbReference type="RuleBase" id="RU000586"/>
    </source>
</evidence>